<name>K2SV27_MACPH</name>
<sequence>MPIHQSLHLQIKGRKIIRHVFSTISLAGITCLRRVLIQDITNIHVGVLANQQASAAYQGGNLVAAFVERTPVLVTAGEIHVANRKGFLDANLSPTIDKLGTIRVFQHTIDTVGVSIPSAGQTLKGKKKAQFKCSGMGTVVVVASLRLLLNDHDTFSAALTANAYRGNETLTAQGVEVVNEIHNAI</sequence>
<protein>
    <submittedName>
        <fullName evidence="1">Cell wall galactomannoprotein</fullName>
    </submittedName>
</protein>
<dbReference type="eggNOG" id="ENOG502QQEE">
    <property type="taxonomic scope" value="Eukaryota"/>
</dbReference>
<dbReference type="HOGENOM" id="CLU_108093_0_0_1"/>
<dbReference type="VEuPathDB" id="FungiDB:MPH_02213"/>
<dbReference type="Pfam" id="PF12296">
    <property type="entry name" value="HsbA"/>
    <property type="match status" value="1"/>
</dbReference>
<proteinExistence type="predicted"/>
<evidence type="ECO:0000313" key="1">
    <source>
        <dbReference type="EMBL" id="EKG20490.1"/>
    </source>
</evidence>
<dbReference type="EMBL" id="AHHD01000085">
    <property type="protein sequence ID" value="EKG20490.1"/>
    <property type="molecule type" value="Genomic_DNA"/>
</dbReference>
<evidence type="ECO:0000313" key="2">
    <source>
        <dbReference type="Proteomes" id="UP000007129"/>
    </source>
</evidence>
<organism evidence="1 2">
    <name type="scientific">Macrophomina phaseolina (strain MS6)</name>
    <name type="common">Charcoal rot fungus</name>
    <dbReference type="NCBI Taxonomy" id="1126212"/>
    <lineage>
        <taxon>Eukaryota</taxon>
        <taxon>Fungi</taxon>
        <taxon>Dikarya</taxon>
        <taxon>Ascomycota</taxon>
        <taxon>Pezizomycotina</taxon>
        <taxon>Dothideomycetes</taxon>
        <taxon>Dothideomycetes incertae sedis</taxon>
        <taxon>Botryosphaeriales</taxon>
        <taxon>Botryosphaeriaceae</taxon>
        <taxon>Macrophomina</taxon>
    </lineage>
</organism>
<dbReference type="AlphaFoldDB" id="K2SV27"/>
<dbReference type="OrthoDB" id="2422134at2759"/>
<dbReference type="InterPro" id="IPR021054">
    <property type="entry name" value="Cell_wall_mannoprotein_1"/>
</dbReference>
<dbReference type="InParanoid" id="K2SV27"/>
<reference evidence="1 2" key="1">
    <citation type="journal article" date="2012" name="BMC Genomics">
        <title>Tools to kill: Genome of one of the most destructive plant pathogenic fungi Macrophomina phaseolina.</title>
        <authorList>
            <person name="Islam M.S."/>
            <person name="Haque M.S."/>
            <person name="Islam M.M."/>
            <person name="Emdad E.M."/>
            <person name="Halim A."/>
            <person name="Hossen Q.M.M."/>
            <person name="Hossain M.Z."/>
            <person name="Ahmed B."/>
            <person name="Rahim S."/>
            <person name="Rahman M.S."/>
            <person name="Alam M.M."/>
            <person name="Hou S."/>
            <person name="Wan X."/>
            <person name="Saito J.A."/>
            <person name="Alam M."/>
        </authorList>
    </citation>
    <scope>NUCLEOTIDE SEQUENCE [LARGE SCALE GENOMIC DNA]</scope>
    <source>
        <strain evidence="1 2">MS6</strain>
    </source>
</reference>
<dbReference type="Proteomes" id="UP000007129">
    <property type="component" value="Unassembled WGS sequence"/>
</dbReference>
<gene>
    <name evidence="1" type="ORF">MPH_02213</name>
</gene>
<comment type="caution">
    <text evidence="1">The sequence shown here is derived from an EMBL/GenBank/DDBJ whole genome shotgun (WGS) entry which is preliminary data.</text>
</comment>
<accession>K2SV27</accession>